<comment type="similarity">
    <text evidence="1">Belongs to the short-chain dehydrogenases/reductases (SDR) family.</text>
</comment>
<dbReference type="PANTHER" id="PTHR43639:SF1">
    <property type="entry name" value="SHORT-CHAIN DEHYDROGENASE_REDUCTASE FAMILY PROTEIN"/>
    <property type="match status" value="1"/>
</dbReference>
<keyword evidence="5" id="KW-1185">Reference proteome</keyword>
<dbReference type="Proteomes" id="UP001150924">
    <property type="component" value="Unassembled WGS sequence"/>
</dbReference>
<dbReference type="PANTHER" id="PTHR43639">
    <property type="entry name" value="OXIDOREDUCTASE, SHORT-CHAIN DEHYDROGENASE/REDUCTASE FAMILY (AFU_ORTHOLOGUE AFUA_5G02870)"/>
    <property type="match status" value="1"/>
</dbReference>
<organism evidence="4 5">
    <name type="scientific">Nannocystis pusilla</name>
    <dbReference type="NCBI Taxonomy" id="889268"/>
    <lineage>
        <taxon>Bacteria</taxon>
        <taxon>Pseudomonadati</taxon>
        <taxon>Myxococcota</taxon>
        <taxon>Polyangia</taxon>
        <taxon>Nannocystales</taxon>
        <taxon>Nannocystaceae</taxon>
        <taxon>Nannocystis</taxon>
    </lineage>
</organism>
<evidence type="ECO:0000256" key="2">
    <source>
        <dbReference type="ARBA" id="ARBA00023002"/>
    </source>
</evidence>
<dbReference type="InterPro" id="IPR002347">
    <property type="entry name" value="SDR_fam"/>
</dbReference>
<accession>A0A9X3EXB7</accession>
<dbReference type="InterPro" id="IPR036291">
    <property type="entry name" value="NAD(P)-bd_dom_sf"/>
</dbReference>
<dbReference type="PRINTS" id="PR00081">
    <property type="entry name" value="GDHRDH"/>
</dbReference>
<evidence type="ECO:0000313" key="4">
    <source>
        <dbReference type="EMBL" id="MCY1011917.1"/>
    </source>
</evidence>
<dbReference type="Pfam" id="PF00106">
    <property type="entry name" value="adh_short"/>
    <property type="match status" value="1"/>
</dbReference>
<dbReference type="EMBL" id="JAPNKE010000002">
    <property type="protein sequence ID" value="MCY1011917.1"/>
    <property type="molecule type" value="Genomic_DNA"/>
</dbReference>
<dbReference type="SUPFAM" id="SSF51735">
    <property type="entry name" value="NAD(P)-binding Rossmann-fold domains"/>
    <property type="match status" value="1"/>
</dbReference>
<reference evidence="4" key="1">
    <citation type="submission" date="2022-11" db="EMBL/GenBank/DDBJ databases">
        <title>Minimal conservation of predation-associated metabolite biosynthetic gene clusters underscores biosynthetic potential of Myxococcota including descriptions for ten novel species: Archangium lansinium sp. nov., Myxococcus landrumus sp. nov., Nannocystis bai.</title>
        <authorList>
            <person name="Ahearne A."/>
            <person name="Stevens C."/>
            <person name="Phillips K."/>
        </authorList>
    </citation>
    <scope>NUCLEOTIDE SEQUENCE</scope>
    <source>
        <strain evidence="4">Na p29</strain>
    </source>
</reference>
<evidence type="ECO:0000256" key="1">
    <source>
        <dbReference type="ARBA" id="ARBA00006484"/>
    </source>
</evidence>
<sequence length="164" mass="17565">MLSLAGLHVLVTGGSRGIGAVVCRRFAAAGAVVLVHYRDRHDVAESFLNELRAVNDASHLRFAADLADPTQVDAMFEHVAREWGRLDCLVNNAGVWEADELSRFDVDVYRRTPWTSTSSAPSSPSPAPCRCCACPKGHPSSTSPPPPASAARPTTAPTRPPRAH</sequence>
<gene>
    <name evidence="4" type="ORF">OV079_41520</name>
</gene>
<evidence type="ECO:0000256" key="3">
    <source>
        <dbReference type="SAM" id="MobiDB-lite"/>
    </source>
</evidence>
<dbReference type="Gene3D" id="3.40.50.720">
    <property type="entry name" value="NAD(P)-binding Rossmann-like Domain"/>
    <property type="match status" value="1"/>
</dbReference>
<name>A0A9X3EXB7_9BACT</name>
<comment type="caution">
    <text evidence="4">The sequence shown here is derived from an EMBL/GenBank/DDBJ whole genome shotgun (WGS) entry which is preliminary data.</text>
</comment>
<feature type="region of interest" description="Disordered" evidence="3">
    <location>
        <begin position="134"/>
        <end position="164"/>
    </location>
</feature>
<keyword evidence="2" id="KW-0560">Oxidoreductase</keyword>
<evidence type="ECO:0000313" key="5">
    <source>
        <dbReference type="Proteomes" id="UP001150924"/>
    </source>
</evidence>
<protein>
    <submittedName>
        <fullName evidence="4">SDR family NAD(P)-dependent oxidoreductase</fullName>
    </submittedName>
</protein>
<dbReference type="AlphaFoldDB" id="A0A9X3EXB7"/>
<dbReference type="GO" id="GO:0016491">
    <property type="term" value="F:oxidoreductase activity"/>
    <property type="evidence" value="ECO:0007669"/>
    <property type="project" value="UniProtKB-KW"/>
</dbReference>
<dbReference type="CDD" id="cd05233">
    <property type="entry name" value="SDR_c"/>
    <property type="match status" value="1"/>
</dbReference>
<proteinExistence type="inferred from homology"/>